<dbReference type="Pfam" id="PF01329">
    <property type="entry name" value="Pterin_4a"/>
    <property type="match status" value="1"/>
</dbReference>
<evidence type="ECO:0000313" key="7">
    <source>
        <dbReference type="EMBL" id="KAK9813279.1"/>
    </source>
</evidence>
<dbReference type="InterPro" id="IPR036428">
    <property type="entry name" value="PCD_sf"/>
</dbReference>
<proteinExistence type="inferred from homology"/>
<dbReference type="EC" id="4.2.1.96" evidence="3"/>
<evidence type="ECO:0000256" key="3">
    <source>
        <dbReference type="ARBA" id="ARBA00013252"/>
    </source>
</evidence>
<accession>A0AAW1PUJ1</accession>
<evidence type="ECO:0000256" key="6">
    <source>
        <dbReference type="SAM" id="MobiDB-lite"/>
    </source>
</evidence>
<evidence type="ECO:0000256" key="1">
    <source>
        <dbReference type="ARBA" id="ARBA00001554"/>
    </source>
</evidence>
<dbReference type="PANTHER" id="PTHR12599:SF0">
    <property type="entry name" value="PTERIN-4-ALPHA-CARBINOLAMINE DEHYDRATASE"/>
    <property type="match status" value="1"/>
</dbReference>
<reference evidence="7 8" key="1">
    <citation type="journal article" date="2024" name="Nat. Commun.">
        <title>Phylogenomics reveals the evolutionary origins of lichenization in chlorophyte algae.</title>
        <authorList>
            <person name="Puginier C."/>
            <person name="Libourel C."/>
            <person name="Otte J."/>
            <person name="Skaloud P."/>
            <person name="Haon M."/>
            <person name="Grisel S."/>
            <person name="Petersen M."/>
            <person name="Berrin J.G."/>
            <person name="Delaux P.M."/>
            <person name="Dal Grande F."/>
            <person name="Keller J."/>
        </authorList>
    </citation>
    <scope>NUCLEOTIDE SEQUENCE [LARGE SCALE GENOMIC DNA]</scope>
    <source>
        <strain evidence="7 8">SAG 2043</strain>
    </source>
</reference>
<dbReference type="InterPro" id="IPR001533">
    <property type="entry name" value="Pterin_deHydtase"/>
</dbReference>
<dbReference type="CDD" id="cd00913">
    <property type="entry name" value="PCD_DCoH_subfamily_a"/>
    <property type="match status" value="1"/>
</dbReference>
<dbReference type="PANTHER" id="PTHR12599">
    <property type="entry name" value="PTERIN-4-ALPHA-CARBINOLAMINE DEHYDRATASE"/>
    <property type="match status" value="1"/>
</dbReference>
<name>A0AAW1PUJ1_9CHLO</name>
<comment type="caution">
    <text evidence="7">The sequence shown here is derived from an EMBL/GenBank/DDBJ whole genome shotgun (WGS) entry which is preliminary data.</text>
</comment>
<organism evidence="7 8">
    <name type="scientific">[Myrmecia] bisecta</name>
    <dbReference type="NCBI Taxonomy" id="41462"/>
    <lineage>
        <taxon>Eukaryota</taxon>
        <taxon>Viridiplantae</taxon>
        <taxon>Chlorophyta</taxon>
        <taxon>core chlorophytes</taxon>
        <taxon>Trebouxiophyceae</taxon>
        <taxon>Trebouxiales</taxon>
        <taxon>Trebouxiaceae</taxon>
        <taxon>Myrmecia</taxon>
    </lineage>
</organism>
<evidence type="ECO:0000256" key="2">
    <source>
        <dbReference type="ARBA" id="ARBA00006472"/>
    </source>
</evidence>
<comment type="similarity">
    <text evidence="2">Belongs to the pterin-4-alpha-carbinolamine dehydratase family.</text>
</comment>
<feature type="region of interest" description="Disordered" evidence="6">
    <location>
        <begin position="177"/>
        <end position="200"/>
    </location>
</feature>
<dbReference type="Gene3D" id="3.30.1360.20">
    <property type="entry name" value="Transcriptional coactivator/pterin dehydratase"/>
    <property type="match status" value="1"/>
</dbReference>
<sequence length="294" mass="31141">MTTVQDLLLTGVGSDALRALSCRSCTSAGVCNKDTPKLPPGELHDKLAAVPAWKANERLTVISRSFVAKDFMAAVRFINAVADLAELEGHHPDLHIECYRDVRIDLTTHATGGLTLADFIMAAKIDAIPVAYSSRWLKKQQQAVLNMRADCFGGSASRRSLESGAAGLKADRAYSLPSWELTPPPSRKPSMTQGDMTAAAEAAKSLMAEAASRRTSLTLPASAGAPAQAKPPPATLQPHNTPADVAMTITPQTSSVDMDSLHVEARQQYEAAGSGKESDELAHAQAVMAQVLAN</sequence>
<dbReference type="GO" id="GO:0006729">
    <property type="term" value="P:tetrahydrobiopterin biosynthetic process"/>
    <property type="evidence" value="ECO:0007669"/>
    <property type="project" value="InterPro"/>
</dbReference>
<dbReference type="EMBL" id="JALJOR010000008">
    <property type="protein sequence ID" value="KAK9813279.1"/>
    <property type="molecule type" value="Genomic_DNA"/>
</dbReference>
<evidence type="ECO:0000256" key="4">
    <source>
        <dbReference type="ARBA" id="ARBA00023239"/>
    </source>
</evidence>
<gene>
    <name evidence="7" type="ORF">WJX72_011830</name>
</gene>
<evidence type="ECO:0000256" key="5">
    <source>
        <dbReference type="ARBA" id="ARBA00030497"/>
    </source>
</evidence>
<evidence type="ECO:0000313" key="8">
    <source>
        <dbReference type="Proteomes" id="UP001489004"/>
    </source>
</evidence>
<dbReference type="SUPFAM" id="SSF55248">
    <property type="entry name" value="PCD-like"/>
    <property type="match status" value="1"/>
</dbReference>
<dbReference type="Proteomes" id="UP001489004">
    <property type="component" value="Unassembled WGS sequence"/>
</dbReference>
<dbReference type="AlphaFoldDB" id="A0AAW1PUJ1"/>
<protein>
    <recommendedName>
        <fullName evidence="3">4a-hydroxytetrahydrobiopterin dehydratase</fullName>
        <ecNumber evidence="3">4.2.1.96</ecNumber>
    </recommendedName>
    <alternativeName>
        <fullName evidence="5">4-alpha-hydroxy-tetrahydropterin dehydratase</fullName>
    </alternativeName>
</protein>
<keyword evidence="4" id="KW-0456">Lyase</keyword>
<keyword evidence="8" id="KW-1185">Reference proteome</keyword>
<dbReference type="GO" id="GO:0008124">
    <property type="term" value="F:4-alpha-hydroxytetrahydrobiopterin dehydratase activity"/>
    <property type="evidence" value="ECO:0007669"/>
    <property type="project" value="UniProtKB-EC"/>
</dbReference>
<comment type="catalytic activity">
    <reaction evidence="1">
        <text>(4aS,6R)-4a-hydroxy-L-erythro-5,6,7,8-tetrahydrobiopterin = (6R)-L-erythro-6,7-dihydrobiopterin + H2O</text>
        <dbReference type="Rhea" id="RHEA:11920"/>
        <dbReference type="ChEBI" id="CHEBI:15377"/>
        <dbReference type="ChEBI" id="CHEBI:15642"/>
        <dbReference type="ChEBI" id="CHEBI:43120"/>
        <dbReference type="EC" id="4.2.1.96"/>
    </reaction>
</comment>